<name>A0A1H7XDW8_9FLAO</name>
<evidence type="ECO:0000256" key="3">
    <source>
        <dbReference type="ARBA" id="ARBA00023163"/>
    </source>
</evidence>
<evidence type="ECO:0000256" key="2">
    <source>
        <dbReference type="ARBA" id="ARBA00023125"/>
    </source>
</evidence>
<keyword evidence="1" id="KW-0805">Transcription regulation</keyword>
<dbReference type="Gene3D" id="1.10.10.10">
    <property type="entry name" value="Winged helix-like DNA-binding domain superfamily/Winged helix DNA-binding domain"/>
    <property type="match status" value="1"/>
</dbReference>
<evidence type="ECO:0000256" key="1">
    <source>
        <dbReference type="ARBA" id="ARBA00023015"/>
    </source>
</evidence>
<dbReference type="AlphaFoldDB" id="A0A1H7XDW8"/>
<sequence length="150" mass="17629">MKISQHKDLAKISRLIDTMRDTRKAVRTQFMKKMKDHDLDLTIEMLEVLYILWDKDNVNQQEIVDKTNRNKASITSLIDNMNARGLVQRNPDPQDRRNKLISLTEEGEHYQKRLIPLLEEVYAPLLTADLIQEIENTTIKLQMILQTISE</sequence>
<keyword evidence="6" id="KW-1185">Reference proteome</keyword>
<dbReference type="SUPFAM" id="SSF46785">
    <property type="entry name" value="Winged helix' DNA-binding domain"/>
    <property type="match status" value="1"/>
</dbReference>
<dbReference type="PANTHER" id="PTHR33164">
    <property type="entry name" value="TRANSCRIPTIONAL REGULATOR, MARR FAMILY"/>
    <property type="match status" value="1"/>
</dbReference>
<evidence type="ECO:0000313" key="6">
    <source>
        <dbReference type="Proteomes" id="UP000199450"/>
    </source>
</evidence>
<dbReference type="InterPro" id="IPR039422">
    <property type="entry name" value="MarR/SlyA-like"/>
</dbReference>
<dbReference type="EMBL" id="FOBV01000002">
    <property type="protein sequence ID" value="SEM31980.1"/>
    <property type="molecule type" value="Genomic_DNA"/>
</dbReference>
<protein>
    <submittedName>
        <fullName evidence="5">DNA-binding transcriptional regulator, MarR family</fullName>
    </submittedName>
</protein>
<dbReference type="InterPro" id="IPR036388">
    <property type="entry name" value="WH-like_DNA-bd_sf"/>
</dbReference>
<dbReference type="GO" id="GO:0003677">
    <property type="term" value="F:DNA binding"/>
    <property type="evidence" value="ECO:0007669"/>
    <property type="project" value="UniProtKB-KW"/>
</dbReference>
<dbReference type="PRINTS" id="PR00598">
    <property type="entry name" value="HTHMARR"/>
</dbReference>
<reference evidence="6" key="1">
    <citation type="submission" date="2016-10" db="EMBL/GenBank/DDBJ databases">
        <authorList>
            <person name="Varghese N."/>
            <person name="Submissions S."/>
        </authorList>
    </citation>
    <scope>NUCLEOTIDE SEQUENCE [LARGE SCALE GENOMIC DNA]</scope>
    <source>
        <strain evidence="6">DSM 17453</strain>
    </source>
</reference>
<dbReference type="InterPro" id="IPR036390">
    <property type="entry name" value="WH_DNA-bd_sf"/>
</dbReference>
<organism evidence="5 6">
    <name type="scientific">Chryseobacterium taichungense</name>
    <dbReference type="NCBI Taxonomy" id="295069"/>
    <lineage>
        <taxon>Bacteria</taxon>
        <taxon>Pseudomonadati</taxon>
        <taxon>Bacteroidota</taxon>
        <taxon>Flavobacteriia</taxon>
        <taxon>Flavobacteriales</taxon>
        <taxon>Weeksellaceae</taxon>
        <taxon>Chryseobacterium group</taxon>
        <taxon>Chryseobacterium</taxon>
    </lineage>
</organism>
<accession>A0A1H7XDW8</accession>
<evidence type="ECO:0000259" key="4">
    <source>
        <dbReference type="PROSITE" id="PS50995"/>
    </source>
</evidence>
<feature type="domain" description="HTH marR-type" evidence="4">
    <location>
        <begin position="12"/>
        <end position="150"/>
    </location>
</feature>
<proteinExistence type="predicted"/>
<evidence type="ECO:0000313" key="5">
    <source>
        <dbReference type="EMBL" id="SEM31980.1"/>
    </source>
</evidence>
<keyword evidence="3" id="KW-0804">Transcription</keyword>
<dbReference type="InterPro" id="IPR000835">
    <property type="entry name" value="HTH_MarR-typ"/>
</dbReference>
<dbReference type="Pfam" id="PF01047">
    <property type="entry name" value="MarR"/>
    <property type="match status" value="1"/>
</dbReference>
<dbReference type="GO" id="GO:0006950">
    <property type="term" value="P:response to stress"/>
    <property type="evidence" value="ECO:0007669"/>
    <property type="project" value="TreeGrafter"/>
</dbReference>
<dbReference type="SMART" id="SM00347">
    <property type="entry name" value="HTH_MARR"/>
    <property type="match status" value="1"/>
</dbReference>
<dbReference type="Proteomes" id="UP000199450">
    <property type="component" value="Unassembled WGS sequence"/>
</dbReference>
<dbReference type="RefSeq" id="WP_089999038.1">
    <property type="nucleotide sequence ID" value="NZ_FOBV01000002.1"/>
</dbReference>
<dbReference type="STRING" id="295069.SAMN05421856_102380"/>
<dbReference type="PANTHER" id="PTHR33164:SF64">
    <property type="entry name" value="TRANSCRIPTIONAL REGULATOR SLYA"/>
    <property type="match status" value="1"/>
</dbReference>
<dbReference type="PROSITE" id="PS50995">
    <property type="entry name" value="HTH_MARR_2"/>
    <property type="match status" value="1"/>
</dbReference>
<gene>
    <name evidence="5" type="ORF">SAMN05421856_102380</name>
</gene>
<keyword evidence="2 5" id="KW-0238">DNA-binding</keyword>
<dbReference type="GO" id="GO:0003700">
    <property type="term" value="F:DNA-binding transcription factor activity"/>
    <property type="evidence" value="ECO:0007669"/>
    <property type="project" value="InterPro"/>
</dbReference>